<dbReference type="InterPro" id="IPR013155">
    <property type="entry name" value="M/V/L/I-tRNA-synth_anticd-bd"/>
</dbReference>
<dbReference type="HAMAP" id="MF_02004">
    <property type="entry name" value="Val_tRNA_synth_type1"/>
    <property type="match status" value="1"/>
</dbReference>
<dbReference type="GO" id="GO:0006438">
    <property type="term" value="P:valyl-tRNA aminoacylation"/>
    <property type="evidence" value="ECO:0007669"/>
    <property type="project" value="UniProtKB-UniRule"/>
</dbReference>
<dbReference type="GO" id="GO:0005524">
    <property type="term" value="F:ATP binding"/>
    <property type="evidence" value="ECO:0007669"/>
    <property type="project" value="UniProtKB-UniRule"/>
</dbReference>
<keyword evidence="4 12" id="KW-0436">Ligase</keyword>
<evidence type="ECO:0000256" key="1">
    <source>
        <dbReference type="ARBA" id="ARBA00004496"/>
    </source>
</evidence>
<reference evidence="16 17" key="1">
    <citation type="journal article" date="2016" name="Nat. Commun.">
        <title>Thousands of microbial genomes shed light on interconnected biogeochemical processes in an aquifer system.</title>
        <authorList>
            <person name="Anantharaman K."/>
            <person name="Brown C.T."/>
            <person name="Hug L.A."/>
            <person name="Sharon I."/>
            <person name="Castelle C.J."/>
            <person name="Probst A.J."/>
            <person name="Thomas B.C."/>
            <person name="Singh A."/>
            <person name="Wilkins M.J."/>
            <person name="Karaoz U."/>
            <person name="Brodie E.L."/>
            <person name="Williams K.H."/>
            <person name="Hubbard S.S."/>
            <person name="Banfield J.F."/>
        </authorList>
    </citation>
    <scope>NUCLEOTIDE SEQUENCE [LARGE SCALE GENOMIC DNA]</scope>
</reference>
<comment type="similarity">
    <text evidence="11 12">Belongs to the class-I aminoacyl-tRNA synthetase family. ValS type 1 subfamily.</text>
</comment>
<name>A0A1F5YCS5_9BACT</name>
<dbReference type="FunFam" id="3.40.50.620:FF:000098">
    <property type="entry name" value="Valine--tRNA ligase"/>
    <property type="match status" value="1"/>
</dbReference>
<feature type="domain" description="Methionyl/Valyl/Leucyl/Isoleucyl-tRNA synthetase anticodon-binding" evidence="14">
    <location>
        <begin position="609"/>
        <end position="758"/>
    </location>
</feature>
<dbReference type="EC" id="6.1.1.9" evidence="12"/>
<dbReference type="PROSITE" id="PS00178">
    <property type="entry name" value="AA_TRNA_LIGASE_I"/>
    <property type="match status" value="1"/>
</dbReference>
<dbReference type="EMBL" id="MFIW01000033">
    <property type="protein sequence ID" value="OGF97933.1"/>
    <property type="molecule type" value="Genomic_DNA"/>
</dbReference>
<evidence type="ECO:0000259" key="14">
    <source>
        <dbReference type="Pfam" id="PF08264"/>
    </source>
</evidence>
<dbReference type="InterPro" id="IPR037118">
    <property type="entry name" value="Val-tRNA_synth_C_sf"/>
</dbReference>
<keyword evidence="9 12" id="KW-0030">Aminoacyl-tRNA synthetase</keyword>
<comment type="function">
    <text evidence="12">Catalyzes the attachment of valine to tRNA(Val). As ValRS can inadvertently accommodate and process structurally similar amino acids such as threonine, to avoid such errors, it has a 'posttransfer' editing activity that hydrolyzes mischarged Thr-tRNA(Val) in a tRNA-dependent manner.</text>
</comment>
<dbReference type="Gene3D" id="3.90.740.10">
    <property type="entry name" value="Valyl/Leucyl/Isoleucyl-tRNA synthetase, editing domain"/>
    <property type="match status" value="1"/>
</dbReference>
<keyword evidence="8 12" id="KW-0175">Coiled coil</keyword>
<dbReference type="SUPFAM" id="SSF47323">
    <property type="entry name" value="Anticodon-binding domain of a subclass of class I aminoacyl-tRNA synthetases"/>
    <property type="match status" value="1"/>
</dbReference>
<dbReference type="InterPro" id="IPR010978">
    <property type="entry name" value="tRNA-bd_arm"/>
</dbReference>
<dbReference type="PANTHER" id="PTHR11946:SF93">
    <property type="entry name" value="VALINE--TRNA LIGASE, CHLOROPLASTIC_MITOCHONDRIAL 2"/>
    <property type="match status" value="1"/>
</dbReference>
<evidence type="ECO:0000313" key="17">
    <source>
        <dbReference type="Proteomes" id="UP000179034"/>
    </source>
</evidence>
<dbReference type="CDD" id="cd07962">
    <property type="entry name" value="Anticodon_Ia_Val"/>
    <property type="match status" value="1"/>
</dbReference>
<dbReference type="FunFam" id="3.40.50.620:FF:000032">
    <property type="entry name" value="Valine--tRNA ligase"/>
    <property type="match status" value="1"/>
</dbReference>
<comment type="domain">
    <text evidence="12">The C-terminal coiled-coil domain is crucial for aminoacylation activity.</text>
</comment>
<feature type="domain" description="Valyl-tRNA synthetase tRNA-binding arm" evidence="15">
    <location>
        <begin position="821"/>
        <end position="885"/>
    </location>
</feature>
<dbReference type="SUPFAM" id="SSF52374">
    <property type="entry name" value="Nucleotidylyl transferase"/>
    <property type="match status" value="1"/>
</dbReference>
<dbReference type="Gene3D" id="3.40.50.620">
    <property type="entry name" value="HUPs"/>
    <property type="match status" value="2"/>
</dbReference>
<sequence length="889" mass="102565">MTELAKRYDASEIEESTYRWWEERRFFTPHPSDHRTPYTIVIPPPNITGVLHMGHAFNVTYQDILIRWKRMASFKALWVPGSDHAGIATQNMVERSLDREGFSRKDLGRERFVEKIWEWQKKHGQTIAKQLRRLGTSCDWTRERFTMDEGLSRAVRKAFVHLYQKGLIYRGEYIINWCPRCSTALSDEEVEHREVDGKLYYIRYPLKGEDRSVTVATTRPETMLGDMAVAVHPDDERYREMIGKTAILPIIGREMAIIADPFVDREMGTGALKVTPGHDPNDFEMGKRHGLPLVNILNPDGSLNEKTGPFRGQDILTARKEILKRLEGEGFLEKIVPHLHMVGHCYRCQTIVEPYVSTQWFVRMRPLAEPALEAFRQGEYAFHPRRWEKIYIEWMENIRDWCISRQIWWGHRIPVWYCGECGGLTVGMDNPSRCSHCDSRSLSQDEDVLDTWFSSWLWPFSTLGWPDETADLEEFYPTDALVTAHEIIFFWVARMIMAGIEFMGKVPFRDVYIHGTIRDDTGRKMSKSLGNTIDPLDIISEFGADALRFSLISISSEGQDVYLAPEKFHIGRNLSNKLWNATRFLVMNLGEGFAAGEELPDRSSLELADRWILSRYHHTIGSVAAALSGFRFNEAASTLYDFFWHDFCDAYVELIKERWSDGGGERSKGGRDGDAARAIAWHVHEGTLRLFHPFIPFITEALWQKIPHRGETVVTAPWPVMDDRWIDSTAEAEMEYLREVIRQCLMLRTDYGVKPGHPVGGYLVEGEAGKRKILEAHSPYITRLAGIAPVYVHSALDPPRQVARAVFGTTQVFIPLHELIDVKKEVSRLKKEIDRLNGQRMSLEKRLADREFLEKAPENVVERERSKVRDFKETLERLEGNLRAIQGGD</sequence>
<feature type="short sequence motif" description="'KMSKS' region" evidence="12">
    <location>
        <begin position="524"/>
        <end position="528"/>
    </location>
</feature>
<dbReference type="Proteomes" id="UP000179034">
    <property type="component" value="Unassembled WGS sequence"/>
</dbReference>
<proteinExistence type="inferred from homology"/>
<accession>A0A1F5YCS5</accession>
<evidence type="ECO:0000256" key="10">
    <source>
        <dbReference type="ARBA" id="ARBA00047552"/>
    </source>
</evidence>
<evidence type="ECO:0000256" key="7">
    <source>
        <dbReference type="ARBA" id="ARBA00022917"/>
    </source>
</evidence>
<dbReference type="GO" id="GO:0002161">
    <property type="term" value="F:aminoacyl-tRNA deacylase activity"/>
    <property type="evidence" value="ECO:0007669"/>
    <property type="project" value="InterPro"/>
</dbReference>
<organism evidence="16 17">
    <name type="scientific">Candidatus Glassbacteria bacterium RBG_16_58_8</name>
    <dbReference type="NCBI Taxonomy" id="1817866"/>
    <lineage>
        <taxon>Bacteria</taxon>
        <taxon>Candidatus Glassiibacteriota</taxon>
    </lineage>
</organism>
<dbReference type="NCBIfam" id="NF004349">
    <property type="entry name" value="PRK05729.1"/>
    <property type="match status" value="1"/>
</dbReference>
<comment type="subcellular location">
    <subcellularLocation>
        <location evidence="1 12">Cytoplasm</location>
    </subcellularLocation>
</comment>
<dbReference type="FunFam" id="1.10.287.380:FF:000001">
    <property type="entry name" value="Valine--tRNA ligase"/>
    <property type="match status" value="1"/>
</dbReference>
<dbReference type="InterPro" id="IPR001412">
    <property type="entry name" value="aa-tRNA-synth_I_CS"/>
</dbReference>
<keyword evidence="6 12" id="KW-0067">ATP-binding</keyword>
<evidence type="ECO:0000256" key="2">
    <source>
        <dbReference type="ARBA" id="ARBA00011245"/>
    </source>
</evidence>
<dbReference type="Pfam" id="PF00133">
    <property type="entry name" value="tRNA-synt_1"/>
    <property type="match status" value="1"/>
</dbReference>
<evidence type="ECO:0000256" key="9">
    <source>
        <dbReference type="ARBA" id="ARBA00023146"/>
    </source>
</evidence>
<feature type="coiled-coil region" evidence="12">
    <location>
        <begin position="819"/>
        <end position="881"/>
    </location>
</feature>
<dbReference type="InterPro" id="IPR019499">
    <property type="entry name" value="Val-tRNA_synth_tRNA-bd"/>
</dbReference>
<dbReference type="InterPro" id="IPR014729">
    <property type="entry name" value="Rossmann-like_a/b/a_fold"/>
</dbReference>
<dbReference type="Pfam" id="PF10458">
    <property type="entry name" value="Val_tRNA-synt_C"/>
    <property type="match status" value="1"/>
</dbReference>
<evidence type="ECO:0000256" key="3">
    <source>
        <dbReference type="ARBA" id="ARBA00022490"/>
    </source>
</evidence>
<dbReference type="GO" id="GO:0004832">
    <property type="term" value="F:valine-tRNA ligase activity"/>
    <property type="evidence" value="ECO:0007669"/>
    <property type="project" value="UniProtKB-UniRule"/>
</dbReference>
<evidence type="ECO:0000259" key="15">
    <source>
        <dbReference type="Pfam" id="PF10458"/>
    </source>
</evidence>
<dbReference type="PRINTS" id="PR00986">
    <property type="entry name" value="TRNASYNTHVAL"/>
</dbReference>
<gene>
    <name evidence="12" type="primary">valS</name>
    <name evidence="16" type="ORF">A2Z06_00025</name>
</gene>
<evidence type="ECO:0000313" key="16">
    <source>
        <dbReference type="EMBL" id="OGF97933.1"/>
    </source>
</evidence>
<evidence type="ECO:0000256" key="11">
    <source>
        <dbReference type="ARBA" id="ARBA00060830"/>
    </source>
</evidence>
<comment type="caution">
    <text evidence="16">The sequence shown here is derived from an EMBL/GenBank/DDBJ whole genome shotgun (WGS) entry which is preliminary data.</text>
</comment>
<evidence type="ECO:0000256" key="4">
    <source>
        <dbReference type="ARBA" id="ARBA00022598"/>
    </source>
</evidence>
<dbReference type="InterPro" id="IPR009080">
    <property type="entry name" value="tRNAsynth_Ia_anticodon-bd"/>
</dbReference>
<evidence type="ECO:0000259" key="13">
    <source>
        <dbReference type="Pfam" id="PF00133"/>
    </source>
</evidence>
<evidence type="ECO:0000256" key="12">
    <source>
        <dbReference type="HAMAP-Rule" id="MF_02004"/>
    </source>
</evidence>
<comment type="domain">
    <text evidence="12">ValRS has two distinct active sites: one for aminoacylation and one for editing. The misactivated threonine is translocated from the active site to the editing site.</text>
</comment>
<dbReference type="AlphaFoldDB" id="A0A1F5YCS5"/>
<dbReference type="InterPro" id="IPR002300">
    <property type="entry name" value="aa-tRNA-synth_Ia"/>
</dbReference>
<dbReference type="CDD" id="cd00817">
    <property type="entry name" value="ValRS_core"/>
    <property type="match status" value="1"/>
</dbReference>
<dbReference type="GO" id="GO:0005829">
    <property type="term" value="C:cytosol"/>
    <property type="evidence" value="ECO:0007669"/>
    <property type="project" value="TreeGrafter"/>
</dbReference>
<evidence type="ECO:0000256" key="5">
    <source>
        <dbReference type="ARBA" id="ARBA00022741"/>
    </source>
</evidence>
<keyword evidence="3 12" id="KW-0963">Cytoplasm</keyword>
<dbReference type="InterPro" id="IPR002303">
    <property type="entry name" value="Valyl-tRNA_ligase"/>
</dbReference>
<comment type="subunit">
    <text evidence="2 12">Monomer.</text>
</comment>
<feature type="domain" description="Aminoacyl-tRNA synthetase class Ia" evidence="13">
    <location>
        <begin position="17"/>
        <end position="562"/>
    </location>
</feature>
<evidence type="ECO:0000256" key="6">
    <source>
        <dbReference type="ARBA" id="ARBA00022840"/>
    </source>
</evidence>
<dbReference type="Gene3D" id="1.10.287.380">
    <property type="entry name" value="Valyl-tRNA synthetase, C-terminal domain"/>
    <property type="match status" value="1"/>
</dbReference>
<comment type="catalytic activity">
    <reaction evidence="10 12">
        <text>tRNA(Val) + L-valine + ATP = L-valyl-tRNA(Val) + AMP + diphosphate</text>
        <dbReference type="Rhea" id="RHEA:10704"/>
        <dbReference type="Rhea" id="RHEA-COMP:9672"/>
        <dbReference type="Rhea" id="RHEA-COMP:9708"/>
        <dbReference type="ChEBI" id="CHEBI:30616"/>
        <dbReference type="ChEBI" id="CHEBI:33019"/>
        <dbReference type="ChEBI" id="CHEBI:57762"/>
        <dbReference type="ChEBI" id="CHEBI:78442"/>
        <dbReference type="ChEBI" id="CHEBI:78537"/>
        <dbReference type="ChEBI" id="CHEBI:456215"/>
        <dbReference type="EC" id="6.1.1.9"/>
    </reaction>
</comment>
<dbReference type="SUPFAM" id="SSF50677">
    <property type="entry name" value="ValRS/IleRS/LeuRS editing domain"/>
    <property type="match status" value="1"/>
</dbReference>
<evidence type="ECO:0000256" key="8">
    <source>
        <dbReference type="ARBA" id="ARBA00023054"/>
    </source>
</evidence>
<dbReference type="NCBIfam" id="TIGR00422">
    <property type="entry name" value="valS"/>
    <property type="match status" value="1"/>
</dbReference>
<feature type="short sequence motif" description="'HIGH' region" evidence="12">
    <location>
        <begin position="45"/>
        <end position="55"/>
    </location>
</feature>
<dbReference type="PANTHER" id="PTHR11946">
    <property type="entry name" value="VALYL-TRNA SYNTHETASES"/>
    <property type="match status" value="1"/>
</dbReference>
<dbReference type="SUPFAM" id="SSF46589">
    <property type="entry name" value="tRNA-binding arm"/>
    <property type="match status" value="1"/>
</dbReference>
<dbReference type="InterPro" id="IPR009008">
    <property type="entry name" value="Val/Leu/Ile-tRNA-synth_edit"/>
</dbReference>
<dbReference type="Gene3D" id="1.10.730.10">
    <property type="entry name" value="Isoleucyl-tRNA Synthetase, Domain 1"/>
    <property type="match status" value="1"/>
</dbReference>
<dbReference type="Pfam" id="PF08264">
    <property type="entry name" value="Anticodon_1"/>
    <property type="match status" value="1"/>
</dbReference>
<protein>
    <recommendedName>
        <fullName evidence="12">Valine--tRNA ligase</fullName>
        <ecNumber evidence="12">6.1.1.9</ecNumber>
    </recommendedName>
    <alternativeName>
        <fullName evidence="12">Valyl-tRNA synthetase</fullName>
        <shortName evidence="12">ValRS</shortName>
    </alternativeName>
</protein>
<dbReference type="InterPro" id="IPR033705">
    <property type="entry name" value="Anticodon_Ia_Val"/>
</dbReference>
<keyword evidence="7 12" id="KW-0648">Protein biosynthesis</keyword>
<feature type="binding site" evidence="12">
    <location>
        <position position="527"/>
    </location>
    <ligand>
        <name>ATP</name>
        <dbReference type="ChEBI" id="CHEBI:30616"/>
    </ligand>
</feature>
<keyword evidence="5 12" id="KW-0547">Nucleotide-binding</keyword>